<evidence type="ECO:0000259" key="1">
    <source>
        <dbReference type="Pfam" id="PF10536"/>
    </source>
</evidence>
<gene>
    <name evidence="2" type="ORF">Ahy_B04g072985</name>
</gene>
<dbReference type="GO" id="GO:0010073">
    <property type="term" value="P:meristem maintenance"/>
    <property type="evidence" value="ECO:0007669"/>
    <property type="project" value="InterPro"/>
</dbReference>
<dbReference type="Proteomes" id="UP000289738">
    <property type="component" value="Chromosome B04"/>
</dbReference>
<feature type="domain" description="Aminotransferase-like plant mobile" evidence="1">
    <location>
        <begin position="78"/>
        <end position="142"/>
    </location>
</feature>
<dbReference type="STRING" id="3818.A0A444ZPG1"/>
<sequence>MAGLYHIARLNESWFRLDDPVVSAFVERWRPETHTFHMPFGECTITLQNVAYQLGLPIDGHFVSCCLKLHPEVRSELQLYARAYIMMLLGTQLFGDKSGTRIHIRWLPNVARLEDMGGYSWGSAALSWLYRCMCRMANRHVVGMSQPYSEREGTSSYELEAHDRSPTGWDVSIQPLLIIKISLRLATLYNER</sequence>
<name>A0A444ZPG1_ARAHY</name>
<evidence type="ECO:0000313" key="3">
    <source>
        <dbReference type="Proteomes" id="UP000289738"/>
    </source>
</evidence>
<dbReference type="InterPro" id="IPR044824">
    <property type="entry name" value="MAIN-like"/>
</dbReference>
<feature type="domain" description="Aminotransferase-like plant mobile" evidence="1">
    <location>
        <begin position="3"/>
        <end position="68"/>
    </location>
</feature>
<protein>
    <recommendedName>
        <fullName evidence="1">Aminotransferase-like plant mobile domain-containing protein</fullName>
    </recommendedName>
</protein>
<proteinExistence type="predicted"/>
<dbReference type="PANTHER" id="PTHR46033:SF8">
    <property type="entry name" value="PROTEIN MAINTENANCE OF MERISTEMS-LIKE"/>
    <property type="match status" value="1"/>
</dbReference>
<comment type="caution">
    <text evidence="2">The sequence shown here is derived from an EMBL/GenBank/DDBJ whole genome shotgun (WGS) entry which is preliminary data.</text>
</comment>
<accession>A0A444ZPG1</accession>
<reference evidence="2 3" key="1">
    <citation type="submission" date="2019-01" db="EMBL/GenBank/DDBJ databases">
        <title>Sequencing of cultivated peanut Arachis hypogaea provides insights into genome evolution and oil improvement.</title>
        <authorList>
            <person name="Chen X."/>
        </authorList>
    </citation>
    <scope>NUCLEOTIDE SEQUENCE [LARGE SCALE GENOMIC DNA]</scope>
    <source>
        <strain evidence="3">cv. Fuhuasheng</strain>
        <tissue evidence="2">Leaves</tissue>
    </source>
</reference>
<organism evidence="2 3">
    <name type="scientific">Arachis hypogaea</name>
    <name type="common">Peanut</name>
    <dbReference type="NCBI Taxonomy" id="3818"/>
    <lineage>
        <taxon>Eukaryota</taxon>
        <taxon>Viridiplantae</taxon>
        <taxon>Streptophyta</taxon>
        <taxon>Embryophyta</taxon>
        <taxon>Tracheophyta</taxon>
        <taxon>Spermatophyta</taxon>
        <taxon>Magnoliopsida</taxon>
        <taxon>eudicotyledons</taxon>
        <taxon>Gunneridae</taxon>
        <taxon>Pentapetalae</taxon>
        <taxon>rosids</taxon>
        <taxon>fabids</taxon>
        <taxon>Fabales</taxon>
        <taxon>Fabaceae</taxon>
        <taxon>Papilionoideae</taxon>
        <taxon>50 kb inversion clade</taxon>
        <taxon>dalbergioids sensu lato</taxon>
        <taxon>Dalbergieae</taxon>
        <taxon>Pterocarpus clade</taxon>
        <taxon>Arachis</taxon>
    </lineage>
</organism>
<dbReference type="PANTHER" id="PTHR46033">
    <property type="entry name" value="PROTEIN MAIN-LIKE 2"/>
    <property type="match status" value="1"/>
</dbReference>
<evidence type="ECO:0000313" key="2">
    <source>
        <dbReference type="EMBL" id="RYR16002.1"/>
    </source>
</evidence>
<dbReference type="InterPro" id="IPR019557">
    <property type="entry name" value="AminoTfrase-like_pln_mobile"/>
</dbReference>
<keyword evidence="3" id="KW-1185">Reference proteome</keyword>
<dbReference type="Pfam" id="PF10536">
    <property type="entry name" value="PMD"/>
    <property type="match status" value="2"/>
</dbReference>
<dbReference type="AlphaFoldDB" id="A0A444ZPG1"/>
<dbReference type="EMBL" id="SDMP01000014">
    <property type="protein sequence ID" value="RYR16002.1"/>
    <property type="molecule type" value="Genomic_DNA"/>
</dbReference>